<keyword evidence="4" id="KW-0862">Zinc</keyword>
<dbReference type="InterPro" id="IPR000306">
    <property type="entry name" value="Znf_FYVE"/>
</dbReference>
<evidence type="ECO:0000256" key="1">
    <source>
        <dbReference type="ARBA" id="ARBA00022723"/>
    </source>
</evidence>
<dbReference type="FunFam" id="2.130.10.30:FF:000028">
    <property type="entry name" value="PH, RCC1 and FYVE domains-containing protein 1"/>
    <property type="match status" value="1"/>
</dbReference>
<dbReference type="InterPro" id="IPR013591">
    <property type="entry name" value="Brevis_radix_dom"/>
</dbReference>
<dbReference type="PROSITE" id="PS50178">
    <property type="entry name" value="ZF_FYVE"/>
    <property type="match status" value="1"/>
</dbReference>
<dbReference type="Gene3D" id="3.30.40.10">
    <property type="entry name" value="Zinc/RING finger domain, C3HC4 (zinc finger)"/>
    <property type="match status" value="1"/>
</dbReference>
<dbReference type="GO" id="GO:0008270">
    <property type="term" value="F:zinc ion binding"/>
    <property type="evidence" value="ECO:0007669"/>
    <property type="project" value="UniProtKB-KW"/>
</dbReference>
<dbReference type="CDD" id="cd13365">
    <property type="entry name" value="PH_PLC_plant-like"/>
    <property type="match status" value="1"/>
</dbReference>
<feature type="compositionally biased region" description="Basic and acidic residues" evidence="8">
    <location>
        <begin position="154"/>
        <end position="164"/>
    </location>
</feature>
<feature type="repeat" description="RCC1" evidence="6">
    <location>
        <begin position="325"/>
        <end position="379"/>
    </location>
</feature>
<evidence type="ECO:0000256" key="7">
    <source>
        <dbReference type="SAM" id="Coils"/>
    </source>
</evidence>
<feature type="region of interest" description="Disordered" evidence="8">
    <location>
        <begin position="1013"/>
        <end position="1041"/>
    </location>
</feature>
<name>A0ABD1I094_SALDI</name>
<feature type="domain" description="BRX" evidence="10">
    <location>
        <begin position="959"/>
        <end position="1014"/>
    </location>
</feature>
<evidence type="ECO:0000313" key="12">
    <source>
        <dbReference type="Proteomes" id="UP001567538"/>
    </source>
</evidence>
<feature type="repeat" description="RCC1" evidence="6">
    <location>
        <begin position="380"/>
        <end position="431"/>
    </location>
</feature>
<dbReference type="Pfam" id="PF00415">
    <property type="entry name" value="RCC1"/>
    <property type="match status" value="2"/>
</dbReference>
<evidence type="ECO:0000256" key="5">
    <source>
        <dbReference type="PROSITE-ProRule" id="PRU00091"/>
    </source>
</evidence>
<dbReference type="SUPFAM" id="SSF50729">
    <property type="entry name" value="PH domain-like"/>
    <property type="match status" value="1"/>
</dbReference>
<dbReference type="Gene3D" id="2.30.29.30">
    <property type="entry name" value="Pleckstrin-homology domain (PH domain)/Phosphotyrosine-binding domain (PTB)"/>
    <property type="match status" value="1"/>
</dbReference>
<dbReference type="PRINTS" id="PR00633">
    <property type="entry name" value="RCCNDNSATION"/>
</dbReference>
<dbReference type="Proteomes" id="UP001567538">
    <property type="component" value="Unassembled WGS sequence"/>
</dbReference>
<dbReference type="CDD" id="cd00065">
    <property type="entry name" value="FYVE_like_SF"/>
    <property type="match status" value="1"/>
</dbReference>
<evidence type="ECO:0000256" key="2">
    <source>
        <dbReference type="ARBA" id="ARBA00022737"/>
    </source>
</evidence>
<feature type="compositionally biased region" description="Low complexity" evidence="8">
    <location>
        <begin position="165"/>
        <end position="178"/>
    </location>
</feature>
<dbReference type="Pfam" id="PF01363">
    <property type="entry name" value="FYVE"/>
    <property type="match status" value="1"/>
</dbReference>
<keyword evidence="12" id="KW-1185">Reference proteome</keyword>
<dbReference type="InterPro" id="IPR058923">
    <property type="entry name" value="RCC1-like_dom"/>
</dbReference>
<feature type="region of interest" description="Disordered" evidence="8">
    <location>
        <begin position="762"/>
        <end position="799"/>
    </location>
</feature>
<dbReference type="AlphaFoldDB" id="A0ABD1I094"/>
<reference evidence="11 12" key="1">
    <citation type="submission" date="2024-06" db="EMBL/GenBank/DDBJ databases">
        <title>A chromosome level genome sequence of Diviner's sage (Salvia divinorum).</title>
        <authorList>
            <person name="Ford S.A."/>
            <person name="Ro D.-K."/>
            <person name="Ness R.W."/>
            <person name="Phillips M.A."/>
        </authorList>
    </citation>
    <scope>NUCLEOTIDE SEQUENCE [LARGE SCALE GENOMIC DNA]</scope>
    <source>
        <strain evidence="11">SAF-2024a</strain>
        <tissue evidence="11">Leaf</tissue>
    </source>
</reference>
<feature type="repeat" description="RCC1" evidence="6">
    <location>
        <begin position="494"/>
        <end position="545"/>
    </location>
</feature>
<dbReference type="Pfam" id="PF25390">
    <property type="entry name" value="WD40_RLD"/>
    <property type="match status" value="1"/>
</dbReference>
<evidence type="ECO:0000256" key="8">
    <source>
        <dbReference type="SAM" id="MobiDB-lite"/>
    </source>
</evidence>
<dbReference type="InterPro" id="IPR051210">
    <property type="entry name" value="Ub_ligase/GEF_domain"/>
</dbReference>
<evidence type="ECO:0000256" key="6">
    <source>
        <dbReference type="PROSITE-ProRule" id="PRU00235"/>
    </source>
</evidence>
<dbReference type="SUPFAM" id="SSF57903">
    <property type="entry name" value="FYVE/PHD zinc finger"/>
    <property type="match status" value="1"/>
</dbReference>
<feature type="repeat" description="RCC1" evidence="6">
    <location>
        <begin position="214"/>
        <end position="272"/>
    </location>
</feature>
<keyword evidence="1" id="KW-0479">Metal-binding</keyword>
<feature type="compositionally biased region" description="Low complexity" evidence="8">
    <location>
        <begin position="764"/>
        <end position="785"/>
    </location>
</feature>
<dbReference type="Pfam" id="PF08381">
    <property type="entry name" value="BRX"/>
    <property type="match status" value="1"/>
</dbReference>
<evidence type="ECO:0000256" key="4">
    <source>
        <dbReference type="ARBA" id="ARBA00022833"/>
    </source>
</evidence>
<organism evidence="11 12">
    <name type="scientific">Salvia divinorum</name>
    <name type="common">Maria pastora</name>
    <name type="synonym">Diviner's sage</name>
    <dbReference type="NCBI Taxonomy" id="28513"/>
    <lineage>
        <taxon>Eukaryota</taxon>
        <taxon>Viridiplantae</taxon>
        <taxon>Streptophyta</taxon>
        <taxon>Embryophyta</taxon>
        <taxon>Tracheophyta</taxon>
        <taxon>Spermatophyta</taxon>
        <taxon>Magnoliopsida</taxon>
        <taxon>eudicotyledons</taxon>
        <taxon>Gunneridae</taxon>
        <taxon>Pentapetalae</taxon>
        <taxon>asterids</taxon>
        <taxon>lamiids</taxon>
        <taxon>Lamiales</taxon>
        <taxon>Lamiaceae</taxon>
        <taxon>Nepetoideae</taxon>
        <taxon>Mentheae</taxon>
        <taxon>Salviinae</taxon>
        <taxon>Salvia</taxon>
        <taxon>Salvia subgen. Calosphace</taxon>
    </lineage>
</organism>
<evidence type="ECO:0000259" key="9">
    <source>
        <dbReference type="PROSITE" id="PS50178"/>
    </source>
</evidence>
<comment type="caution">
    <text evidence="11">The sequence shown here is derived from an EMBL/GenBank/DDBJ whole genome shotgun (WGS) entry which is preliminary data.</text>
</comment>
<feature type="region of interest" description="Disordered" evidence="8">
    <location>
        <begin position="129"/>
        <end position="178"/>
    </location>
</feature>
<keyword evidence="7" id="KW-0175">Coiled coil</keyword>
<dbReference type="EMBL" id="JBEAFC010000003">
    <property type="protein sequence ID" value="KAL1562138.1"/>
    <property type="molecule type" value="Genomic_DNA"/>
</dbReference>
<dbReference type="SMART" id="SM00064">
    <property type="entry name" value="FYVE"/>
    <property type="match status" value="1"/>
</dbReference>
<evidence type="ECO:0000313" key="11">
    <source>
        <dbReference type="EMBL" id="KAL1562138.1"/>
    </source>
</evidence>
<dbReference type="SUPFAM" id="SSF50985">
    <property type="entry name" value="RCC1/BLIP-II"/>
    <property type="match status" value="1"/>
</dbReference>
<dbReference type="Pfam" id="PF16457">
    <property type="entry name" value="PH_12"/>
    <property type="match status" value="1"/>
</dbReference>
<sequence>MAVPAGFDIDQALILLKKGTQLIKYSRKGKPKFCAFRLSPDEATLIWYSHGSERKLTLSSVSRIIQGQRTPVFKRFLRPEKEYLSFSLIHHNKERSLDLICKDKVEAEIWITGLKSLISTGQARSRRTKSEFNDLHGGGDISQDNRTFGALDCTPRRASTDSRDSSVSSSSSHVGSECNSMQRTSCADGFRISVSSTPSCSSQSSGLDDIESLGDVFLWGEIWSDGGDADVIGKPIPIKVDVLTPKPLETNIVLDVHQIACGDRHIALVTRQGEVFTWGEESGGRLGHGIEKDFSRPRLIEFLAVTNIDYIACGEFHTGAISSSGDLYTWGDGTHNAGLLGHGNDVSHWIPKRVSGLLEGLQVLSVACGTWHSAVATSSGKLFTFGDGMFGALGHGDRENVPFPKEVDSLSGLKSVSVSCGVWHTAAIIEVSNQSGANVSSRKLFTWGDGDKYRLGHGNKDAYLFPTCVSALIDYNMQQLACGHNMTIALTTSGHVFSMGNNAYGQLGNPQSDGKVPCLVQDRLVGEFVEQISCGADHVVVLTLRGDVFAWGRGANGRLGHGDTEDRNVPTLVEALKDKHVKNLSCGSNYTTSICIHKWVSGVDQSVCTSCRQAFGFTKKRHNCYNCGMVHCHNCSTKKAIKAALAPTPGKPHRVCDSCYMKLKKAAEMGISLTVYRKVSTTSRSVELSSRIDRETKSSRVLLPPAMEPVKYLEIKSGGGGLKADTYSLVRESQVPSLVQLRDVAFPSSLSALQYALRPVTLTSSSQPQPQYPSISRPASPYSRRPSPPHSTTPVYSRGVIDSLKKSNDILTQEISKSQNQVKNLRQKSEIQETEIQKLKKSADDATLLAADRSFKCIRATQAAKTITDQMKEIRNKLPPEISESESYKNLHSQIESLLETVRMQVSEDNSTFPAYQNHPENTAVQDMSQTNGLAVSYAKATHQSSSGTPEVAQMEGQKEVIEQFEPGVYVTIVQLANGTKIFKGVRFSKRRFAEHQAEGWWKENKERLLKKYSSTKPRRPSAEALPTQADQDNPAMQETN</sequence>
<feature type="domain" description="FYVE-type" evidence="9">
    <location>
        <begin position="602"/>
        <end position="664"/>
    </location>
</feature>
<proteinExistence type="predicted"/>
<keyword evidence="2" id="KW-0677">Repeat</keyword>
<dbReference type="InterPro" id="IPR009091">
    <property type="entry name" value="RCC1/BLIP-II"/>
</dbReference>
<dbReference type="PROSITE" id="PS50012">
    <property type="entry name" value="RCC1_3"/>
    <property type="match status" value="7"/>
</dbReference>
<keyword evidence="3 5" id="KW-0863">Zinc-finger</keyword>
<feature type="repeat" description="RCC1" evidence="6">
    <location>
        <begin position="546"/>
        <end position="597"/>
    </location>
</feature>
<dbReference type="PROSITE" id="PS00626">
    <property type="entry name" value="RCC1_2"/>
    <property type="match status" value="2"/>
</dbReference>
<gene>
    <name evidence="11" type="ORF">AAHA92_04750</name>
</gene>
<dbReference type="InterPro" id="IPR000408">
    <property type="entry name" value="Reg_chr_condens"/>
</dbReference>
<dbReference type="PANTHER" id="PTHR22870:SF352">
    <property type="entry name" value="REGULATOR OF CHROMOSOME CONDENSATION (RCC1) FAMILY PROTEIN"/>
    <property type="match status" value="1"/>
</dbReference>
<accession>A0ABD1I094</accession>
<feature type="coiled-coil region" evidence="7">
    <location>
        <begin position="801"/>
        <end position="842"/>
    </location>
</feature>
<protein>
    <submittedName>
        <fullName evidence="11">PH, RCC1 and FYVE domains-containing protein 1-like isoform X1</fullName>
    </submittedName>
</protein>
<evidence type="ECO:0000259" key="10">
    <source>
        <dbReference type="PROSITE" id="PS51514"/>
    </source>
</evidence>
<dbReference type="InterPro" id="IPR011011">
    <property type="entry name" value="Znf_FYVE_PHD"/>
</dbReference>
<dbReference type="PROSITE" id="PS51514">
    <property type="entry name" value="BRX"/>
    <property type="match status" value="1"/>
</dbReference>
<dbReference type="InterPro" id="IPR011993">
    <property type="entry name" value="PH-like_dom_sf"/>
</dbReference>
<evidence type="ECO:0000256" key="3">
    <source>
        <dbReference type="ARBA" id="ARBA00022771"/>
    </source>
</evidence>
<dbReference type="PANTHER" id="PTHR22870">
    <property type="entry name" value="REGULATOR OF CHROMOSOME CONDENSATION"/>
    <property type="match status" value="1"/>
</dbReference>
<dbReference type="InterPro" id="IPR017455">
    <property type="entry name" value="Znf_FYVE-rel"/>
</dbReference>
<feature type="repeat" description="RCC1" evidence="6">
    <location>
        <begin position="442"/>
        <end position="493"/>
    </location>
</feature>
<feature type="compositionally biased region" description="Polar residues" evidence="8">
    <location>
        <begin position="1029"/>
        <end position="1041"/>
    </location>
</feature>
<dbReference type="InterPro" id="IPR001849">
    <property type="entry name" value="PH_domain"/>
</dbReference>
<dbReference type="Gene3D" id="2.130.10.30">
    <property type="entry name" value="Regulator of chromosome condensation 1/beta-lactamase-inhibitor protein II"/>
    <property type="match status" value="3"/>
</dbReference>
<dbReference type="InterPro" id="IPR013083">
    <property type="entry name" value="Znf_RING/FYVE/PHD"/>
</dbReference>
<feature type="repeat" description="RCC1" evidence="6">
    <location>
        <begin position="273"/>
        <end position="324"/>
    </location>
</feature>